<organism evidence="2 3">
    <name type="scientific">Knipowitschia caucasica</name>
    <name type="common">Caucasian dwarf goby</name>
    <name type="synonym">Pomatoschistus caucasicus</name>
    <dbReference type="NCBI Taxonomy" id="637954"/>
    <lineage>
        <taxon>Eukaryota</taxon>
        <taxon>Metazoa</taxon>
        <taxon>Chordata</taxon>
        <taxon>Craniata</taxon>
        <taxon>Vertebrata</taxon>
        <taxon>Euteleostomi</taxon>
        <taxon>Actinopterygii</taxon>
        <taxon>Neopterygii</taxon>
        <taxon>Teleostei</taxon>
        <taxon>Neoteleostei</taxon>
        <taxon>Acanthomorphata</taxon>
        <taxon>Gobiaria</taxon>
        <taxon>Gobiiformes</taxon>
        <taxon>Gobioidei</taxon>
        <taxon>Gobiidae</taxon>
        <taxon>Gobiinae</taxon>
        <taxon>Knipowitschia</taxon>
    </lineage>
</organism>
<sequence>MIGPRTIGGATTAGPPGASGRITITGTSAGERGEGVPRGSVAPGDGLVSGPEALRERPSVHIATDVQAVAGESPLALPALPGALTIPPSPDGEIGPVHFPTPHVGDGTPHINLTHTLITTERQEA</sequence>
<evidence type="ECO:0000256" key="1">
    <source>
        <dbReference type="SAM" id="MobiDB-lite"/>
    </source>
</evidence>
<keyword evidence="3" id="KW-1185">Reference proteome</keyword>
<evidence type="ECO:0000313" key="3">
    <source>
        <dbReference type="Proteomes" id="UP001497482"/>
    </source>
</evidence>
<protein>
    <submittedName>
        <fullName evidence="2">Uncharacterized protein</fullName>
    </submittedName>
</protein>
<gene>
    <name evidence="2" type="ORF">KC01_LOCUS19193</name>
</gene>
<dbReference type="Proteomes" id="UP001497482">
    <property type="component" value="Chromosome 18"/>
</dbReference>
<evidence type="ECO:0000313" key="2">
    <source>
        <dbReference type="EMBL" id="CAL1589566.1"/>
    </source>
</evidence>
<name>A0AAV2KKJ2_KNICA</name>
<dbReference type="AlphaFoldDB" id="A0AAV2KKJ2"/>
<feature type="compositionally biased region" description="Low complexity" evidence="1">
    <location>
        <begin position="1"/>
        <end position="21"/>
    </location>
</feature>
<reference evidence="2 3" key="1">
    <citation type="submission" date="2024-04" db="EMBL/GenBank/DDBJ databases">
        <authorList>
            <person name="Waldvogel A.-M."/>
            <person name="Schoenle A."/>
        </authorList>
    </citation>
    <scope>NUCLEOTIDE SEQUENCE [LARGE SCALE GENOMIC DNA]</scope>
</reference>
<accession>A0AAV2KKJ2</accession>
<feature type="region of interest" description="Disordered" evidence="1">
    <location>
        <begin position="1"/>
        <end position="52"/>
    </location>
</feature>
<dbReference type="EMBL" id="OZ035840">
    <property type="protein sequence ID" value="CAL1589566.1"/>
    <property type="molecule type" value="Genomic_DNA"/>
</dbReference>
<proteinExistence type="predicted"/>